<gene>
    <name evidence="3" type="ORF">K8V47_09785</name>
</gene>
<reference evidence="3" key="2">
    <citation type="submission" date="2021-09" db="EMBL/GenBank/DDBJ databases">
        <authorList>
            <person name="Gilroy R."/>
        </authorList>
    </citation>
    <scope>NUCLEOTIDE SEQUENCE</scope>
    <source>
        <strain evidence="3">4100</strain>
    </source>
</reference>
<reference evidence="3" key="1">
    <citation type="journal article" date="2021" name="PeerJ">
        <title>Extensive microbial diversity within the chicken gut microbiome revealed by metagenomics and culture.</title>
        <authorList>
            <person name="Gilroy R."/>
            <person name="Ravi A."/>
            <person name="Getino M."/>
            <person name="Pursley I."/>
            <person name="Horton D.L."/>
            <person name="Alikhan N.F."/>
            <person name="Baker D."/>
            <person name="Gharbi K."/>
            <person name="Hall N."/>
            <person name="Watson M."/>
            <person name="Adriaenssens E.M."/>
            <person name="Foster-Nyarko E."/>
            <person name="Jarju S."/>
            <person name="Secka A."/>
            <person name="Antonio M."/>
            <person name="Oren A."/>
            <person name="Chaudhuri R.R."/>
            <person name="La Ragione R."/>
            <person name="Hildebrand F."/>
            <person name="Pallen M.J."/>
        </authorList>
    </citation>
    <scope>NUCLEOTIDE SEQUENCE</scope>
    <source>
        <strain evidence="3">4100</strain>
    </source>
</reference>
<dbReference type="AlphaFoldDB" id="A0A921EA47"/>
<dbReference type="Pfam" id="PF13568">
    <property type="entry name" value="OMP_b-brl_2"/>
    <property type="match status" value="1"/>
</dbReference>
<evidence type="ECO:0000313" key="3">
    <source>
        <dbReference type="EMBL" id="HJE40029.1"/>
    </source>
</evidence>
<comment type="caution">
    <text evidence="3">The sequence shown here is derived from an EMBL/GenBank/DDBJ whole genome shotgun (WGS) entry which is preliminary data.</text>
</comment>
<feature type="domain" description="Outer membrane protein beta-barrel" evidence="2">
    <location>
        <begin position="43"/>
        <end position="220"/>
    </location>
</feature>
<organism evidence="3 4">
    <name type="scientific">Candidatus Amulumruptor caecigallinarius</name>
    <dbReference type="NCBI Taxonomy" id="2109911"/>
    <lineage>
        <taxon>Bacteria</taxon>
        <taxon>Pseudomonadati</taxon>
        <taxon>Bacteroidota</taxon>
        <taxon>Bacteroidia</taxon>
        <taxon>Bacteroidales</taxon>
        <taxon>Muribaculaceae</taxon>
        <taxon>Candidatus Amulumruptor</taxon>
    </lineage>
</organism>
<dbReference type="Proteomes" id="UP000711407">
    <property type="component" value="Unassembled WGS sequence"/>
</dbReference>
<sequence>MNKVISKLTRSAAGSAIIISLLSAFAAVDASAQYRDDKLLNRPHADNRAWHLGFSVGMHTEGLNLTNNGILTDGDNRQWYAEQPSYAPGFCINGLIDFRLNDFFSVRLSPGLWFGSRTVTFYNALPGPHEGVTESVDIKSTYIVVPVDLKYAARRWRNLRPYIVGGIMPAFDVGKKPDMDILTLKSTDCYLTVGFGCDFYLPFFKLIPEVKFCFGLSNILQTDRPTLADQPSLIAFTNSLKKVTSNMVVVSFYFE</sequence>
<feature type="chain" id="PRO_5037623981" evidence="1">
    <location>
        <begin position="27"/>
        <end position="255"/>
    </location>
</feature>
<feature type="signal peptide" evidence="1">
    <location>
        <begin position="1"/>
        <end position="26"/>
    </location>
</feature>
<accession>A0A921EA47</accession>
<proteinExistence type="predicted"/>
<dbReference type="InterPro" id="IPR025665">
    <property type="entry name" value="Beta-barrel_OMP_2"/>
</dbReference>
<evidence type="ECO:0000259" key="2">
    <source>
        <dbReference type="Pfam" id="PF13568"/>
    </source>
</evidence>
<keyword evidence="1" id="KW-0732">Signal</keyword>
<dbReference type="EMBL" id="DYXT01000051">
    <property type="protein sequence ID" value="HJE40029.1"/>
    <property type="molecule type" value="Genomic_DNA"/>
</dbReference>
<evidence type="ECO:0000313" key="4">
    <source>
        <dbReference type="Proteomes" id="UP000711407"/>
    </source>
</evidence>
<protein>
    <submittedName>
        <fullName evidence="3">PorT family protein</fullName>
    </submittedName>
</protein>
<evidence type="ECO:0000256" key="1">
    <source>
        <dbReference type="SAM" id="SignalP"/>
    </source>
</evidence>
<name>A0A921EA47_9BACT</name>